<proteinExistence type="predicted"/>
<dbReference type="InterPro" id="IPR014710">
    <property type="entry name" value="RmlC-like_jellyroll"/>
</dbReference>
<dbReference type="PANTHER" id="PTHR35848:SF6">
    <property type="entry name" value="CUPIN TYPE-2 DOMAIN-CONTAINING PROTEIN"/>
    <property type="match status" value="1"/>
</dbReference>
<dbReference type="Proteomes" id="UP001174909">
    <property type="component" value="Unassembled WGS sequence"/>
</dbReference>
<dbReference type="InterPro" id="IPR013096">
    <property type="entry name" value="Cupin_2"/>
</dbReference>
<evidence type="ECO:0000256" key="1">
    <source>
        <dbReference type="ARBA" id="ARBA00022723"/>
    </source>
</evidence>
<name>A0AA35T715_GEOBA</name>
<reference evidence="3" key="1">
    <citation type="submission" date="2023-03" db="EMBL/GenBank/DDBJ databases">
        <authorList>
            <person name="Steffen K."/>
            <person name="Cardenas P."/>
        </authorList>
    </citation>
    <scope>NUCLEOTIDE SEQUENCE</scope>
</reference>
<evidence type="ECO:0000313" key="4">
    <source>
        <dbReference type="Proteomes" id="UP001174909"/>
    </source>
</evidence>
<evidence type="ECO:0000313" key="3">
    <source>
        <dbReference type="EMBL" id="CAI8042153.1"/>
    </source>
</evidence>
<dbReference type="SUPFAM" id="SSF51182">
    <property type="entry name" value="RmlC-like cupins"/>
    <property type="match status" value="1"/>
</dbReference>
<keyword evidence="1" id="KW-0479">Metal-binding</keyword>
<protein>
    <recommendedName>
        <fullName evidence="2">Cupin type-2 domain-containing protein</fullName>
    </recommendedName>
</protein>
<keyword evidence="4" id="KW-1185">Reference proteome</keyword>
<dbReference type="InterPro" id="IPR011051">
    <property type="entry name" value="RmlC_Cupin_sf"/>
</dbReference>
<sequence>MPILNRDDYEKIELSPGVDRWALVDGEKGSESTSVGDVVVGVDGIVPTHIHPTEEAMVILEGEMDAILGNEVITVREGQTVLAPPGVRHGFVNRSGAQARVLAIFPTANMERTLVD</sequence>
<accession>A0AA35T715</accession>
<dbReference type="Gene3D" id="2.60.120.10">
    <property type="entry name" value="Jelly Rolls"/>
    <property type="match status" value="1"/>
</dbReference>
<dbReference type="AlphaFoldDB" id="A0AA35T715"/>
<dbReference type="Pfam" id="PF07883">
    <property type="entry name" value="Cupin_2"/>
    <property type="match status" value="1"/>
</dbReference>
<dbReference type="GO" id="GO:0046872">
    <property type="term" value="F:metal ion binding"/>
    <property type="evidence" value="ECO:0007669"/>
    <property type="project" value="UniProtKB-KW"/>
</dbReference>
<evidence type="ECO:0000259" key="2">
    <source>
        <dbReference type="Pfam" id="PF07883"/>
    </source>
</evidence>
<comment type="caution">
    <text evidence="3">The sequence shown here is derived from an EMBL/GenBank/DDBJ whole genome shotgun (WGS) entry which is preliminary data.</text>
</comment>
<dbReference type="InterPro" id="IPR051610">
    <property type="entry name" value="GPI/OXD"/>
</dbReference>
<gene>
    <name evidence="3" type="ORF">GBAR_LOCUS23402</name>
</gene>
<dbReference type="PANTHER" id="PTHR35848">
    <property type="entry name" value="OXALATE-BINDING PROTEIN"/>
    <property type="match status" value="1"/>
</dbReference>
<dbReference type="EMBL" id="CASHTH010003240">
    <property type="protein sequence ID" value="CAI8042153.1"/>
    <property type="molecule type" value="Genomic_DNA"/>
</dbReference>
<feature type="domain" description="Cupin type-2" evidence="2">
    <location>
        <begin position="40"/>
        <end position="105"/>
    </location>
</feature>
<organism evidence="3 4">
    <name type="scientific">Geodia barretti</name>
    <name type="common">Barrett's horny sponge</name>
    <dbReference type="NCBI Taxonomy" id="519541"/>
    <lineage>
        <taxon>Eukaryota</taxon>
        <taxon>Metazoa</taxon>
        <taxon>Porifera</taxon>
        <taxon>Demospongiae</taxon>
        <taxon>Heteroscleromorpha</taxon>
        <taxon>Tetractinellida</taxon>
        <taxon>Astrophorina</taxon>
        <taxon>Geodiidae</taxon>
        <taxon>Geodia</taxon>
    </lineage>
</organism>